<keyword evidence="1" id="KW-0472">Membrane</keyword>
<evidence type="ECO:0000313" key="3">
    <source>
        <dbReference type="Proteomes" id="UP001164746"/>
    </source>
</evidence>
<evidence type="ECO:0000313" key="2">
    <source>
        <dbReference type="EMBL" id="WAR19696.1"/>
    </source>
</evidence>
<keyword evidence="1" id="KW-0812">Transmembrane</keyword>
<dbReference type="EMBL" id="CP111022">
    <property type="protein sequence ID" value="WAR19696.1"/>
    <property type="molecule type" value="Genomic_DNA"/>
</dbReference>
<keyword evidence="1" id="KW-1133">Transmembrane helix</keyword>
<sequence>MKYENAEDIKVKIECKCFDLGDIARETECTSTCKSTDEYTCGRKGKKYFSVYTVENVSVSKCLFTCASENNCLGYYNQRFAWINCTEAGKKSIFCSDQPYYATDANISVADPDTKSWAKGGQNCFERNEYPAAFKHVNSSEKPSGSVRWTGVIRMSSLLRFDEMYTIYEPKQYAYVTLDDMTLKVRFEDKVSVNRKSLCETPDTITTTITSTDVHLTSTSKCFEMMTKDKAERVEPQIPITEISAGVSTAVVLVILGVIIIILWKRGGLRRFGGDTKTPPNNETPMQYLDTEYTEPQARDHPKAYPNQGYSMNEELPMSTKNITSGKPQILDEYEDVNDVSNTKINPQGIQLNIGNVHNNINRDIEEYDHLNHSGILDHAISQPINDYDSATAAIGENQEDTYNHLNERPKQRRITENDYGVQDKNETKDIYNKLNERPEQKHMMENIYGMQDKNETENEYDISVERPVTFKDMSEKASGVNYDKVNKNW</sequence>
<protein>
    <recommendedName>
        <fullName evidence="4">Apple domain-containing protein</fullName>
    </recommendedName>
</protein>
<gene>
    <name evidence="2" type="ORF">MAR_001534</name>
</gene>
<accession>A0ABY7FFI0</accession>
<feature type="transmembrane region" description="Helical" evidence="1">
    <location>
        <begin position="243"/>
        <end position="264"/>
    </location>
</feature>
<evidence type="ECO:0000256" key="1">
    <source>
        <dbReference type="SAM" id="Phobius"/>
    </source>
</evidence>
<name>A0ABY7FFI0_MYAAR</name>
<dbReference type="Proteomes" id="UP001164746">
    <property type="component" value="Chromosome 11"/>
</dbReference>
<proteinExistence type="predicted"/>
<organism evidence="2 3">
    <name type="scientific">Mya arenaria</name>
    <name type="common">Soft-shell clam</name>
    <dbReference type="NCBI Taxonomy" id="6604"/>
    <lineage>
        <taxon>Eukaryota</taxon>
        <taxon>Metazoa</taxon>
        <taxon>Spiralia</taxon>
        <taxon>Lophotrochozoa</taxon>
        <taxon>Mollusca</taxon>
        <taxon>Bivalvia</taxon>
        <taxon>Autobranchia</taxon>
        <taxon>Heteroconchia</taxon>
        <taxon>Euheterodonta</taxon>
        <taxon>Imparidentia</taxon>
        <taxon>Neoheterodontei</taxon>
        <taxon>Myida</taxon>
        <taxon>Myoidea</taxon>
        <taxon>Myidae</taxon>
        <taxon>Mya</taxon>
    </lineage>
</organism>
<keyword evidence="3" id="KW-1185">Reference proteome</keyword>
<reference evidence="2" key="1">
    <citation type="submission" date="2022-11" db="EMBL/GenBank/DDBJ databases">
        <title>Centuries of genome instability and evolution in soft-shell clam transmissible cancer (bioRxiv).</title>
        <authorList>
            <person name="Hart S.F.M."/>
            <person name="Yonemitsu M.A."/>
            <person name="Giersch R.M."/>
            <person name="Beal B.F."/>
            <person name="Arriagada G."/>
            <person name="Davis B.W."/>
            <person name="Ostrander E.A."/>
            <person name="Goff S.P."/>
            <person name="Metzger M.J."/>
        </authorList>
    </citation>
    <scope>NUCLEOTIDE SEQUENCE</scope>
    <source>
        <strain evidence="2">MELC-2E11</strain>
        <tissue evidence="2">Siphon/mantle</tissue>
    </source>
</reference>
<evidence type="ECO:0008006" key="4">
    <source>
        <dbReference type="Google" id="ProtNLM"/>
    </source>
</evidence>